<keyword evidence="3" id="KW-1003">Cell membrane</keyword>
<feature type="transmembrane region" description="Helical" evidence="9">
    <location>
        <begin position="91"/>
        <end position="114"/>
    </location>
</feature>
<comment type="subcellular location">
    <subcellularLocation>
        <location evidence="1">Cell membrane</location>
        <topology evidence="1">Multi-pass membrane protein</topology>
    </subcellularLocation>
</comment>
<dbReference type="InterPro" id="IPR001851">
    <property type="entry name" value="ABC_transp_permease"/>
</dbReference>
<evidence type="ECO:0000256" key="4">
    <source>
        <dbReference type="ARBA" id="ARBA00022692"/>
    </source>
</evidence>
<proteinExistence type="inferred from homology"/>
<dbReference type="EMBL" id="VKHP01000120">
    <property type="protein sequence ID" value="NEU99194.1"/>
    <property type="molecule type" value="Genomic_DNA"/>
</dbReference>
<feature type="transmembrane region" description="Helical" evidence="9">
    <location>
        <begin position="12"/>
        <end position="38"/>
    </location>
</feature>
<keyword evidence="6 9" id="KW-1133">Transmembrane helix</keyword>
<gene>
    <name evidence="10" type="ORF">FNJ47_26045</name>
</gene>
<keyword evidence="7 9" id="KW-0472">Membrane</keyword>
<keyword evidence="4 9" id="KW-0812">Transmembrane</keyword>
<protein>
    <submittedName>
        <fullName evidence="10">Branched-chain amino acid ABC transporter permease</fullName>
    </submittedName>
</protein>
<evidence type="ECO:0000256" key="8">
    <source>
        <dbReference type="ARBA" id="ARBA00037998"/>
    </source>
</evidence>
<dbReference type="Pfam" id="PF02653">
    <property type="entry name" value="BPD_transp_2"/>
    <property type="match status" value="1"/>
</dbReference>
<dbReference type="CDD" id="cd06582">
    <property type="entry name" value="TM_PBP1_LivH_like"/>
    <property type="match status" value="1"/>
</dbReference>
<dbReference type="GO" id="GO:0006865">
    <property type="term" value="P:amino acid transport"/>
    <property type="evidence" value="ECO:0007669"/>
    <property type="project" value="UniProtKB-KW"/>
</dbReference>
<evidence type="ECO:0000313" key="11">
    <source>
        <dbReference type="Proteomes" id="UP000468531"/>
    </source>
</evidence>
<evidence type="ECO:0000256" key="1">
    <source>
        <dbReference type="ARBA" id="ARBA00004651"/>
    </source>
</evidence>
<evidence type="ECO:0000256" key="7">
    <source>
        <dbReference type="ARBA" id="ARBA00023136"/>
    </source>
</evidence>
<evidence type="ECO:0000313" key="10">
    <source>
        <dbReference type="EMBL" id="NEU99194.1"/>
    </source>
</evidence>
<evidence type="ECO:0000256" key="5">
    <source>
        <dbReference type="ARBA" id="ARBA00022970"/>
    </source>
</evidence>
<feature type="transmembrane region" description="Helical" evidence="9">
    <location>
        <begin position="134"/>
        <end position="156"/>
    </location>
</feature>
<dbReference type="GO" id="GO:0005886">
    <property type="term" value="C:plasma membrane"/>
    <property type="evidence" value="ECO:0007669"/>
    <property type="project" value="UniProtKB-SubCell"/>
</dbReference>
<evidence type="ECO:0000256" key="2">
    <source>
        <dbReference type="ARBA" id="ARBA00022448"/>
    </source>
</evidence>
<name>A0A6P1BLV4_9BRAD</name>
<sequence length="288" mass="29439">MDYLIAIGLEVVSGIASLVLISIGLAVVFGMMKVINLAHGEFLMMGGYATIAASKAGINIWIAILVIAPLVVGLVGLVVERLVIRHLYGRVIDTMLATWGLSLLFIGLVTTVFGNTTSGISSPLGAVNIGPIGFSAYKFFIVAVAVAVIVTLYLLFKLSRFGLIARATMQNADMSAALGVDPARVYAATFAIGSALAGLAGGVLAPVTGVVPSIGAAFVAKAFITVIGGGSAVLVGTLSASGIFATVNQLASFATTPVIGEVALLGAAIILLRLFPRGITGRFFKGRI</sequence>
<keyword evidence="2" id="KW-0813">Transport</keyword>
<feature type="transmembrane region" description="Helical" evidence="9">
    <location>
        <begin position="222"/>
        <end position="244"/>
    </location>
</feature>
<evidence type="ECO:0000256" key="3">
    <source>
        <dbReference type="ARBA" id="ARBA00022475"/>
    </source>
</evidence>
<dbReference type="InterPro" id="IPR052157">
    <property type="entry name" value="BCAA_transport_permease"/>
</dbReference>
<comment type="caution">
    <text evidence="10">The sequence shown here is derived from an EMBL/GenBank/DDBJ whole genome shotgun (WGS) entry which is preliminary data.</text>
</comment>
<dbReference type="PANTHER" id="PTHR11795">
    <property type="entry name" value="BRANCHED-CHAIN AMINO ACID TRANSPORT SYSTEM PERMEASE PROTEIN LIVH"/>
    <property type="match status" value="1"/>
</dbReference>
<accession>A0A6P1BLV4</accession>
<dbReference type="Proteomes" id="UP000468531">
    <property type="component" value="Unassembled WGS sequence"/>
</dbReference>
<keyword evidence="11" id="KW-1185">Reference proteome</keyword>
<feature type="transmembrane region" description="Helical" evidence="9">
    <location>
        <begin position="58"/>
        <end position="79"/>
    </location>
</feature>
<reference evidence="10 11" key="1">
    <citation type="journal article" date="2020" name="Arch. Microbiol.">
        <title>Bradyrhizobium uaiense sp. nov., a new highly efficient cowpea symbiont.</title>
        <authorList>
            <person name="Cabral Michel D."/>
            <person name="Azarias Guimaraes A."/>
            <person name="Martins da Costa E."/>
            <person name="Soares de Carvalho T."/>
            <person name="Balsanelli E."/>
            <person name="Willems A."/>
            <person name="Maltempi de Souza E."/>
            <person name="de Souza Moreira F.M."/>
        </authorList>
    </citation>
    <scope>NUCLEOTIDE SEQUENCE [LARGE SCALE GENOMIC DNA]</scope>
    <source>
        <strain evidence="10 11">UFLA 03-164</strain>
    </source>
</reference>
<feature type="transmembrane region" description="Helical" evidence="9">
    <location>
        <begin position="250"/>
        <end position="275"/>
    </location>
</feature>
<evidence type="ECO:0000256" key="6">
    <source>
        <dbReference type="ARBA" id="ARBA00022989"/>
    </source>
</evidence>
<organism evidence="10 11">
    <name type="scientific">Bradyrhizobium uaiense</name>
    <dbReference type="NCBI Taxonomy" id="2594946"/>
    <lineage>
        <taxon>Bacteria</taxon>
        <taxon>Pseudomonadati</taxon>
        <taxon>Pseudomonadota</taxon>
        <taxon>Alphaproteobacteria</taxon>
        <taxon>Hyphomicrobiales</taxon>
        <taxon>Nitrobacteraceae</taxon>
        <taxon>Bradyrhizobium</taxon>
    </lineage>
</organism>
<dbReference type="RefSeq" id="WP_163158148.1">
    <property type="nucleotide sequence ID" value="NZ_VKHP01000120.1"/>
</dbReference>
<dbReference type="AlphaFoldDB" id="A0A6P1BLV4"/>
<dbReference type="GO" id="GO:0022857">
    <property type="term" value="F:transmembrane transporter activity"/>
    <property type="evidence" value="ECO:0007669"/>
    <property type="project" value="InterPro"/>
</dbReference>
<evidence type="ECO:0000256" key="9">
    <source>
        <dbReference type="SAM" id="Phobius"/>
    </source>
</evidence>
<comment type="similarity">
    <text evidence="8">Belongs to the binding-protein-dependent transport system permease family. LivHM subfamily.</text>
</comment>
<keyword evidence="5" id="KW-0029">Amino-acid transport</keyword>
<dbReference type="PANTHER" id="PTHR11795:SF447">
    <property type="entry name" value="ABC TRANSPORTER PERMEASE PROTEIN"/>
    <property type="match status" value="1"/>
</dbReference>